<accession>A0A9P3L8F1</accession>
<comment type="caution">
    <text evidence="1">The sequence shown here is derived from an EMBL/GenBank/DDBJ whole genome shotgun (WGS) entry which is preliminary data.</text>
</comment>
<name>A0A9P3L8F1_9APHY</name>
<keyword evidence="2" id="KW-1185">Reference proteome</keyword>
<sequence length="120" mass="13886">MCAGLPLLRNAKCSGAFLSVHAYGLLQHYERRRMRKTRYRDERSQQSEYHGASELAWRRSRSSRLDRASMTCGMLLLRWPECCLIECRTWASPWIHIRGLFVVYVPPPPAKLSGGERPHG</sequence>
<evidence type="ECO:0000313" key="2">
    <source>
        <dbReference type="Proteomes" id="UP000703269"/>
    </source>
</evidence>
<reference evidence="1 2" key="1">
    <citation type="submission" date="2021-08" db="EMBL/GenBank/DDBJ databases">
        <title>Draft Genome Sequence of Phanerochaete sordida strain YK-624.</title>
        <authorList>
            <person name="Mori T."/>
            <person name="Dohra H."/>
            <person name="Suzuki T."/>
            <person name="Kawagishi H."/>
            <person name="Hirai H."/>
        </authorList>
    </citation>
    <scope>NUCLEOTIDE SEQUENCE [LARGE SCALE GENOMIC DNA]</scope>
    <source>
        <strain evidence="1 2">YK-624</strain>
    </source>
</reference>
<evidence type="ECO:0000313" key="1">
    <source>
        <dbReference type="EMBL" id="GJE85449.1"/>
    </source>
</evidence>
<dbReference type="EMBL" id="BPQB01000002">
    <property type="protein sequence ID" value="GJE85449.1"/>
    <property type="molecule type" value="Genomic_DNA"/>
</dbReference>
<dbReference type="AlphaFoldDB" id="A0A9P3L8F1"/>
<protein>
    <submittedName>
        <fullName evidence="1">Uncharacterized protein</fullName>
    </submittedName>
</protein>
<organism evidence="1 2">
    <name type="scientific">Phanerochaete sordida</name>
    <dbReference type="NCBI Taxonomy" id="48140"/>
    <lineage>
        <taxon>Eukaryota</taxon>
        <taxon>Fungi</taxon>
        <taxon>Dikarya</taxon>
        <taxon>Basidiomycota</taxon>
        <taxon>Agaricomycotina</taxon>
        <taxon>Agaricomycetes</taxon>
        <taxon>Polyporales</taxon>
        <taxon>Phanerochaetaceae</taxon>
        <taxon>Phanerochaete</taxon>
    </lineage>
</organism>
<proteinExistence type="predicted"/>
<dbReference type="Proteomes" id="UP000703269">
    <property type="component" value="Unassembled WGS sequence"/>
</dbReference>
<gene>
    <name evidence="1" type="ORF">PsYK624_015280</name>
</gene>